<dbReference type="InterPro" id="IPR002049">
    <property type="entry name" value="LE_dom"/>
</dbReference>
<evidence type="ECO:0000313" key="6">
    <source>
        <dbReference type="EMBL" id="CAE8597682.1"/>
    </source>
</evidence>
<evidence type="ECO:0000313" key="7">
    <source>
        <dbReference type="Proteomes" id="UP000654075"/>
    </source>
</evidence>
<dbReference type="InterPro" id="IPR000742">
    <property type="entry name" value="EGF"/>
</dbReference>
<evidence type="ECO:0000259" key="4">
    <source>
        <dbReference type="PROSITE" id="PS00022"/>
    </source>
</evidence>
<keyword evidence="1" id="KW-0732">Signal</keyword>
<accession>A0A813EB97</accession>
<dbReference type="InterPro" id="IPR009039">
    <property type="entry name" value="EAR"/>
</dbReference>
<feature type="domain" description="Laminin EGF-like" evidence="5">
    <location>
        <begin position="809"/>
        <end position="833"/>
    </location>
</feature>
<feature type="domain" description="EGF-like" evidence="4">
    <location>
        <begin position="809"/>
        <end position="820"/>
    </location>
</feature>
<proteinExistence type="predicted"/>
<dbReference type="Proteomes" id="UP000654075">
    <property type="component" value="Unassembled WGS sequence"/>
</dbReference>
<reference evidence="6" key="1">
    <citation type="submission" date="2021-02" db="EMBL/GenBank/DDBJ databases">
        <authorList>
            <person name="Dougan E. K."/>
            <person name="Rhodes N."/>
            <person name="Thang M."/>
            <person name="Chan C."/>
        </authorList>
    </citation>
    <scope>NUCLEOTIDE SEQUENCE</scope>
</reference>
<evidence type="ECO:0000256" key="3">
    <source>
        <dbReference type="SAM" id="MobiDB-lite"/>
    </source>
</evidence>
<dbReference type="PROSITE" id="PS50092">
    <property type="entry name" value="TSP1"/>
    <property type="match status" value="1"/>
</dbReference>
<protein>
    <recommendedName>
        <fullName evidence="8">EGF-like domain-containing protein</fullName>
    </recommendedName>
</protein>
<dbReference type="EMBL" id="CAJNNV010009684">
    <property type="protein sequence ID" value="CAE8597682.1"/>
    <property type="molecule type" value="Genomic_DNA"/>
</dbReference>
<evidence type="ECO:0000259" key="5">
    <source>
        <dbReference type="PROSITE" id="PS01248"/>
    </source>
</evidence>
<dbReference type="InterPro" id="IPR036383">
    <property type="entry name" value="TSP1_rpt_sf"/>
</dbReference>
<dbReference type="Pfam" id="PF19030">
    <property type="entry name" value="TSP1_ADAMTS"/>
    <property type="match status" value="1"/>
</dbReference>
<feature type="region of interest" description="Disordered" evidence="3">
    <location>
        <begin position="1"/>
        <end position="21"/>
    </location>
</feature>
<dbReference type="CDD" id="cd00054">
    <property type="entry name" value="EGF_CA"/>
    <property type="match status" value="1"/>
</dbReference>
<organism evidence="6 7">
    <name type="scientific">Polarella glacialis</name>
    <name type="common">Dinoflagellate</name>
    <dbReference type="NCBI Taxonomy" id="89957"/>
    <lineage>
        <taxon>Eukaryota</taxon>
        <taxon>Sar</taxon>
        <taxon>Alveolata</taxon>
        <taxon>Dinophyceae</taxon>
        <taxon>Suessiales</taxon>
        <taxon>Suessiaceae</taxon>
        <taxon>Polarella</taxon>
    </lineage>
</organism>
<keyword evidence="2" id="KW-0677">Repeat</keyword>
<sequence>MLRSGTNCTPRCKPGFRPRTATSRGRILEPAAVESATLHCEDGLLQPTSSFDCQHVFVPMLDFQVTRSRRWTAFQLPRRLAGIAPNDTESSEEVTVTFLIAAAASLELAVSRSEGFGGSNDESAVSRIVRGQKAVLLRGAPGPQLSLRPVLSLGFEALDVLPLWAGSSLLLVAVASRTSASGGTFEGCSPVLRWEVSADGSSVRTVKLQQLPLVGLPSRLKAVVPPGSPAGQVLLLAPGMQNQGAAGNGPCDSNNNSNNNNGNVQPAAAELPAIFSWNGSNFGELQRLPHGAVALEPFVLAGALFVFGAAGHNGGAQLYRWDSAAGSFVGAPLPGVPLLGAFASVWLGCRDEVAFVSASSGEPCWSLTATDCSQGDVSSACGVLCGCGHAEPLLVVTLTQPVSRVAVFRVSMGESSASASLIEISAAPAAGPIFDFCPIFVPDLKELLIATAAGPSAASPVYMYRPSVFDRGAGVEGELSVVQELDLPGAASCAALALAGGGGSWLVLGGFTAGSSGSGSSRLFLAEGSFEWEPTPWSACSLVCRRSSVSSGLRLRNVTCRGVPSGLEHPSSMCPGPQPPEQETCRNLPLCPKEYYAWQEGSWSNCTGFCGTGELRRNVTCNLAFRLRNRIAVTSGWQVVELAFFLAAAPAARAETPPEAMGSVDLRWPSTGSSTGGGTNWISQCSRSASSVYSPDFVACAPNEAWLGLQVKEAVSVRCVQLLQSGDAAYSAGEVALESWSSTVGAWVAVAEWADLQNALRSVGTAVGVGASASLVNSWDVLVVPRLCSIGLDCSDRGQPQGLPGSCSCVCDAGFAGDRCEKCAVGFLDWPNCWEAATSSMAWRLVAAAPAPSGTWHVEHISLHEDLDCSEASQVPQEYYYEYLASNWPASSSKASPPTAS</sequence>
<dbReference type="SUPFAM" id="SSF82895">
    <property type="entry name" value="TSP-1 type 1 repeat"/>
    <property type="match status" value="2"/>
</dbReference>
<dbReference type="AlphaFoldDB" id="A0A813EB97"/>
<comment type="caution">
    <text evidence="6">The sequence shown here is derived from an EMBL/GenBank/DDBJ whole genome shotgun (WGS) entry which is preliminary data.</text>
</comment>
<keyword evidence="7" id="KW-1185">Reference proteome</keyword>
<dbReference type="PROSITE" id="PS01248">
    <property type="entry name" value="EGF_LAM_1"/>
    <property type="match status" value="1"/>
</dbReference>
<evidence type="ECO:0000256" key="2">
    <source>
        <dbReference type="ARBA" id="ARBA00022737"/>
    </source>
</evidence>
<dbReference type="OrthoDB" id="10040561at2759"/>
<dbReference type="PROSITE" id="PS50912">
    <property type="entry name" value="EAR"/>
    <property type="match status" value="1"/>
</dbReference>
<feature type="region of interest" description="Disordered" evidence="3">
    <location>
        <begin position="245"/>
        <end position="264"/>
    </location>
</feature>
<feature type="compositionally biased region" description="Low complexity" evidence="3">
    <location>
        <begin position="253"/>
        <end position="263"/>
    </location>
</feature>
<dbReference type="PROSITE" id="PS00022">
    <property type="entry name" value="EGF_1"/>
    <property type="match status" value="1"/>
</dbReference>
<gene>
    <name evidence="6" type="ORF">PGLA1383_LOCUS16116</name>
</gene>
<dbReference type="InterPro" id="IPR000884">
    <property type="entry name" value="TSP1_rpt"/>
</dbReference>
<name>A0A813EB97_POLGL</name>
<evidence type="ECO:0008006" key="8">
    <source>
        <dbReference type="Google" id="ProtNLM"/>
    </source>
</evidence>
<evidence type="ECO:0000256" key="1">
    <source>
        <dbReference type="ARBA" id="ARBA00022729"/>
    </source>
</evidence>